<dbReference type="Pfam" id="PF01510">
    <property type="entry name" value="Amidase_2"/>
    <property type="match status" value="1"/>
</dbReference>
<dbReference type="GO" id="GO:0008745">
    <property type="term" value="F:N-acetylmuramoyl-L-alanine amidase activity"/>
    <property type="evidence" value="ECO:0007669"/>
    <property type="project" value="UniProtKB-EC"/>
</dbReference>
<feature type="chain" id="PRO_5013810202" description="N-acetylmuramoyl-L-alanine amidase" evidence="5">
    <location>
        <begin position="30"/>
        <end position="277"/>
    </location>
</feature>
<protein>
    <recommendedName>
        <fullName evidence="2">N-acetylmuramoyl-L-alanine amidase</fullName>
        <ecNumber evidence="2">3.5.1.28</ecNumber>
    </recommendedName>
</protein>
<accession>A0A2D1U9I4</accession>
<dbReference type="KEGG" id="pgs:CPT03_18320"/>
<name>A0A2D1U9I4_9SPHI</name>
<keyword evidence="4" id="KW-0961">Cell wall biogenesis/degradation</keyword>
<dbReference type="GO" id="GO:0019867">
    <property type="term" value="C:outer membrane"/>
    <property type="evidence" value="ECO:0007669"/>
    <property type="project" value="TreeGrafter"/>
</dbReference>
<dbReference type="PROSITE" id="PS51257">
    <property type="entry name" value="PROKAR_LIPOPROTEIN"/>
    <property type="match status" value="1"/>
</dbReference>
<evidence type="ECO:0000256" key="3">
    <source>
        <dbReference type="ARBA" id="ARBA00022801"/>
    </source>
</evidence>
<dbReference type="Proteomes" id="UP000223749">
    <property type="component" value="Chromosome"/>
</dbReference>
<dbReference type="CDD" id="cd06583">
    <property type="entry name" value="PGRP"/>
    <property type="match status" value="1"/>
</dbReference>
<dbReference type="EC" id="3.5.1.28" evidence="2"/>
<reference evidence="7 8" key="1">
    <citation type="submission" date="2017-10" db="EMBL/GenBank/DDBJ databases">
        <title>Whole genome of Pedobacter ginsengisoli T01R-27 isolated from tomato rhizosphere.</title>
        <authorList>
            <person name="Weon H.-Y."/>
            <person name="Lee S.A."/>
            <person name="Sang M.K."/>
            <person name="Song J."/>
        </authorList>
    </citation>
    <scope>NUCLEOTIDE SEQUENCE [LARGE SCALE GENOMIC DNA]</scope>
    <source>
        <strain evidence="7 8">T01R-27</strain>
    </source>
</reference>
<evidence type="ECO:0000259" key="6">
    <source>
        <dbReference type="SMART" id="SM00644"/>
    </source>
</evidence>
<evidence type="ECO:0000256" key="5">
    <source>
        <dbReference type="SAM" id="SignalP"/>
    </source>
</evidence>
<dbReference type="Gene3D" id="3.40.80.10">
    <property type="entry name" value="Peptidoglycan recognition protein-like"/>
    <property type="match status" value="1"/>
</dbReference>
<dbReference type="GO" id="GO:0009253">
    <property type="term" value="P:peptidoglycan catabolic process"/>
    <property type="evidence" value="ECO:0007669"/>
    <property type="project" value="InterPro"/>
</dbReference>
<dbReference type="InterPro" id="IPR036505">
    <property type="entry name" value="Amidase/PGRP_sf"/>
</dbReference>
<gene>
    <name evidence="7" type="ORF">CPT03_18320</name>
</gene>
<dbReference type="PANTHER" id="PTHR30417">
    <property type="entry name" value="N-ACETYLMURAMOYL-L-ALANINE AMIDASE AMID"/>
    <property type="match status" value="1"/>
</dbReference>
<dbReference type="OrthoDB" id="9794842at2"/>
<evidence type="ECO:0000256" key="2">
    <source>
        <dbReference type="ARBA" id="ARBA00011901"/>
    </source>
</evidence>
<evidence type="ECO:0000256" key="4">
    <source>
        <dbReference type="ARBA" id="ARBA00023316"/>
    </source>
</evidence>
<keyword evidence="5" id="KW-0732">Signal</keyword>
<proteinExistence type="predicted"/>
<dbReference type="RefSeq" id="WP_099440181.1">
    <property type="nucleotide sequence ID" value="NZ_CP024091.1"/>
</dbReference>
<dbReference type="GO" id="GO:0009254">
    <property type="term" value="P:peptidoglycan turnover"/>
    <property type="evidence" value="ECO:0007669"/>
    <property type="project" value="TreeGrafter"/>
</dbReference>
<dbReference type="PANTHER" id="PTHR30417:SF1">
    <property type="entry name" value="N-ACETYLMURAMOYL-L-ALANINE AMIDASE AMID"/>
    <property type="match status" value="1"/>
</dbReference>
<evidence type="ECO:0000313" key="8">
    <source>
        <dbReference type="Proteomes" id="UP000223749"/>
    </source>
</evidence>
<feature type="signal peptide" evidence="5">
    <location>
        <begin position="1"/>
        <end position="29"/>
    </location>
</feature>
<sequence>MAHQIKLRKGCPYILAMLILASCSTGKYAATNKVYKKKAGEFAETIKSMPPVNQGVVLSDPTLQSWVGSVNFGIRRPNFVILHHTAQKSTDQTIKTFTIAKTEVSAHYVVGRDGKVVQMVNDYLRANHAGVGKWGNDTDLNSSSIGIEIDNSGAEPYSEPQLESLMTLLATLKSRYKIPTANFIGHSDVAPRRKVDPANFPWKRFAEKGYGLWYDSVLVMPPEDFDATLALKIIGYDVSNLPAAIVAFKIHFVQTDVTPELTPAVKLILFNLYKKYM</sequence>
<dbReference type="GO" id="GO:0071555">
    <property type="term" value="P:cell wall organization"/>
    <property type="evidence" value="ECO:0007669"/>
    <property type="project" value="UniProtKB-KW"/>
</dbReference>
<dbReference type="SMART" id="SM00644">
    <property type="entry name" value="Ami_2"/>
    <property type="match status" value="1"/>
</dbReference>
<comment type="catalytic activity">
    <reaction evidence="1">
        <text>Hydrolyzes the link between N-acetylmuramoyl residues and L-amino acid residues in certain cell-wall glycopeptides.</text>
        <dbReference type="EC" id="3.5.1.28"/>
    </reaction>
</comment>
<evidence type="ECO:0000313" key="7">
    <source>
        <dbReference type="EMBL" id="ATP58278.1"/>
    </source>
</evidence>
<keyword evidence="8" id="KW-1185">Reference proteome</keyword>
<dbReference type="SUPFAM" id="SSF55846">
    <property type="entry name" value="N-acetylmuramoyl-L-alanine amidase-like"/>
    <property type="match status" value="1"/>
</dbReference>
<feature type="domain" description="N-acetylmuramoyl-L-alanine amidase" evidence="6">
    <location>
        <begin position="67"/>
        <end position="198"/>
    </location>
</feature>
<evidence type="ECO:0000256" key="1">
    <source>
        <dbReference type="ARBA" id="ARBA00001561"/>
    </source>
</evidence>
<dbReference type="AlphaFoldDB" id="A0A2D1U9I4"/>
<dbReference type="EMBL" id="CP024091">
    <property type="protein sequence ID" value="ATP58278.1"/>
    <property type="molecule type" value="Genomic_DNA"/>
</dbReference>
<dbReference type="InterPro" id="IPR051206">
    <property type="entry name" value="NAMLAA_amidase_2"/>
</dbReference>
<keyword evidence="3" id="KW-0378">Hydrolase</keyword>
<organism evidence="7 8">
    <name type="scientific">Pedobacter ginsengisoli</name>
    <dbReference type="NCBI Taxonomy" id="363852"/>
    <lineage>
        <taxon>Bacteria</taxon>
        <taxon>Pseudomonadati</taxon>
        <taxon>Bacteroidota</taxon>
        <taxon>Sphingobacteriia</taxon>
        <taxon>Sphingobacteriales</taxon>
        <taxon>Sphingobacteriaceae</taxon>
        <taxon>Pedobacter</taxon>
    </lineage>
</organism>
<dbReference type="InterPro" id="IPR002502">
    <property type="entry name" value="Amidase_domain"/>
</dbReference>